<dbReference type="PANTHER" id="PTHR13280">
    <property type="entry name" value="PHOSPHOFURIN ACIDIC CLUSTER SORTING PROTEIN"/>
    <property type="match status" value="1"/>
</dbReference>
<evidence type="ECO:0008006" key="8">
    <source>
        <dbReference type="Google" id="ProtNLM"/>
    </source>
</evidence>
<feature type="domain" description="Phosphofurin acidic cluster sorting protein 1/2 C-terminal" evidence="4">
    <location>
        <begin position="427"/>
        <end position="779"/>
    </location>
</feature>
<evidence type="ECO:0000259" key="5">
    <source>
        <dbReference type="Pfam" id="PF25332"/>
    </source>
</evidence>
<dbReference type="Ensembl" id="ENSMLUT00000025831.1">
    <property type="protein sequence ID" value="ENSMLUP00000019829.1"/>
    <property type="gene ID" value="ENSMLUG00000024211.1"/>
</dbReference>
<organism evidence="6 7">
    <name type="scientific">Myotis lucifugus</name>
    <name type="common">Little brown bat</name>
    <dbReference type="NCBI Taxonomy" id="59463"/>
    <lineage>
        <taxon>Eukaryota</taxon>
        <taxon>Metazoa</taxon>
        <taxon>Chordata</taxon>
        <taxon>Craniata</taxon>
        <taxon>Vertebrata</taxon>
        <taxon>Euteleostomi</taxon>
        <taxon>Mammalia</taxon>
        <taxon>Eutheria</taxon>
        <taxon>Laurasiatheria</taxon>
        <taxon>Chiroptera</taxon>
        <taxon>Yangochiroptera</taxon>
        <taxon>Vespertilionidae</taxon>
        <taxon>Myotis</taxon>
    </lineage>
</organism>
<name>G1Q7Z6_MYOLU</name>
<feature type="compositionally biased region" description="Polar residues" evidence="3">
    <location>
        <begin position="322"/>
        <end position="338"/>
    </location>
</feature>
<proteinExistence type="inferred from homology"/>
<dbReference type="InterPro" id="IPR019381">
    <property type="entry name" value="PACS1/2_C"/>
</dbReference>
<feature type="compositionally biased region" description="Acidic residues" evidence="3">
    <location>
        <begin position="212"/>
        <end position="221"/>
    </location>
</feature>
<dbReference type="InterPro" id="IPR057541">
    <property type="entry name" value="PACS1/2_N"/>
</dbReference>
<dbReference type="HOGENOM" id="CLU_013074_0_0_1"/>
<reference evidence="6 7" key="1">
    <citation type="journal article" date="2011" name="Nature">
        <title>A high-resolution map of human evolutionary constraint using 29 mammals.</title>
        <authorList>
            <person name="Lindblad-Toh K."/>
            <person name="Garber M."/>
            <person name="Zuk O."/>
            <person name="Lin M.F."/>
            <person name="Parker B.J."/>
            <person name="Washietl S."/>
            <person name="Kheradpour P."/>
            <person name="Ernst J."/>
            <person name="Jordan G."/>
            <person name="Mauceli E."/>
            <person name="Ward L.D."/>
            <person name="Lowe C.B."/>
            <person name="Holloway A.K."/>
            <person name="Clamp M."/>
            <person name="Gnerre S."/>
            <person name="Alfoldi J."/>
            <person name="Beal K."/>
            <person name="Chang J."/>
            <person name="Clawson H."/>
            <person name="Cuff J."/>
            <person name="Di Palma F."/>
            <person name="Fitzgerald S."/>
            <person name="Flicek P."/>
            <person name="Guttman M."/>
            <person name="Hubisz M.J."/>
            <person name="Jaffe D.B."/>
            <person name="Jungreis I."/>
            <person name="Kent W.J."/>
            <person name="Kostka D."/>
            <person name="Lara M."/>
            <person name="Martins A.L."/>
            <person name="Massingham T."/>
            <person name="Moltke I."/>
            <person name="Raney B.J."/>
            <person name="Rasmussen M.D."/>
            <person name="Robinson J."/>
            <person name="Stark A."/>
            <person name="Vilella A.J."/>
            <person name="Wen J."/>
            <person name="Xie X."/>
            <person name="Zody M.C."/>
            <person name="Baldwin J."/>
            <person name="Bloom T."/>
            <person name="Chin C.W."/>
            <person name="Heiman D."/>
            <person name="Nicol R."/>
            <person name="Nusbaum C."/>
            <person name="Young S."/>
            <person name="Wilkinson J."/>
            <person name="Worley K.C."/>
            <person name="Kovar C.L."/>
            <person name="Muzny D.M."/>
            <person name="Gibbs R.A."/>
            <person name="Cree A."/>
            <person name="Dihn H.H."/>
            <person name="Fowler G."/>
            <person name="Jhangiani S."/>
            <person name="Joshi V."/>
            <person name="Lee S."/>
            <person name="Lewis L.R."/>
            <person name="Nazareth L.V."/>
            <person name="Okwuonu G."/>
            <person name="Santibanez J."/>
            <person name="Warren W.C."/>
            <person name="Mardis E.R."/>
            <person name="Weinstock G.M."/>
            <person name="Wilson R.K."/>
            <person name="Delehaunty K."/>
            <person name="Dooling D."/>
            <person name="Fronik C."/>
            <person name="Fulton L."/>
            <person name="Fulton B."/>
            <person name="Graves T."/>
            <person name="Minx P."/>
            <person name="Sodergren E."/>
            <person name="Birney E."/>
            <person name="Margulies E.H."/>
            <person name="Herrero J."/>
            <person name="Green E.D."/>
            <person name="Haussler D."/>
            <person name="Siepel A."/>
            <person name="Goldman N."/>
            <person name="Pollard K.S."/>
            <person name="Pedersen J.S."/>
            <person name="Lander E.S."/>
            <person name="Kellis M."/>
        </authorList>
    </citation>
    <scope>NUCLEOTIDE SEQUENCE [LARGE SCALE GENOMIC DNA]</scope>
</reference>
<dbReference type="Pfam" id="PF25332">
    <property type="entry name" value="C2_PACS_N"/>
    <property type="match status" value="1"/>
</dbReference>
<dbReference type="InParanoid" id="G1Q7Z6"/>
<evidence type="ECO:0000313" key="7">
    <source>
        <dbReference type="Proteomes" id="UP000001074"/>
    </source>
</evidence>
<evidence type="ECO:0000256" key="2">
    <source>
        <dbReference type="ARBA" id="ARBA00022553"/>
    </source>
</evidence>
<evidence type="ECO:0000256" key="3">
    <source>
        <dbReference type="SAM" id="MobiDB-lite"/>
    </source>
</evidence>
<dbReference type="GO" id="GO:0044325">
    <property type="term" value="F:transmembrane transporter binding"/>
    <property type="evidence" value="ECO:0007669"/>
    <property type="project" value="TreeGrafter"/>
</dbReference>
<feature type="compositionally biased region" description="Low complexity" evidence="3">
    <location>
        <begin position="364"/>
        <end position="375"/>
    </location>
</feature>
<dbReference type="EMBL" id="AAPE02062426">
    <property type="status" value="NOT_ANNOTATED_CDS"/>
    <property type="molecule type" value="Genomic_DNA"/>
</dbReference>
<reference evidence="6" key="2">
    <citation type="submission" date="2025-08" db="UniProtKB">
        <authorList>
            <consortium name="Ensembl"/>
        </authorList>
    </citation>
    <scope>IDENTIFICATION</scope>
</reference>
<dbReference type="Pfam" id="PF10254">
    <property type="entry name" value="Pacs-1"/>
    <property type="match status" value="1"/>
</dbReference>
<feature type="region of interest" description="Disordered" evidence="3">
    <location>
        <begin position="322"/>
        <end position="345"/>
    </location>
</feature>
<keyword evidence="2" id="KW-0597">Phosphoprotein</keyword>
<evidence type="ECO:0000313" key="6">
    <source>
        <dbReference type="Ensembl" id="ENSMLUP00000019829.1"/>
    </source>
</evidence>
<feature type="region of interest" description="Disordered" evidence="3">
    <location>
        <begin position="174"/>
        <end position="224"/>
    </location>
</feature>
<sequence>ATASSPPAGLDNMPAACSTQVPMNIFATWEVDYSSPTCVPRLCSLTLTKLLILRVLEKELTSVVIAVRLKDSKCVLRSDELVLPPTRPVKIDLALTFSLQYHHSLKQEGNKLQIMLQKKLRQENQTILGYQTLAVGTLDMAAVLQRAPEDVQVLRLYNPFREASAHVAVVSISSLSSQPMDPKDSTQQAKSRVHEISEQLDSLDSGHGQDQEKEEDLDMGEGQEQHQGELMPFMTREEAAQKKVGAWLRRVREWEEDLDLQQKSSEKVPEDEDLNLLYDSLGDPSESNPSVPRTLNPWLRPHLEDLSQPSCQIESQIISASARRSLQVQSSTPTQRTGWHSARTVKKQRSLPWTCSLRSCHTVGASPKLSLSSSSPPDPRGSRRAAGAGAHPLKERQVAPPNKRANSLDNKNCPDPLSQLQIPREMVYDQVNYIISDNQQPQNILLLSASDWQGKFLSELQQHMLPGVSTCSKAEVHVAFSCMVSWMQKYCSHNSQPPKPLKIVVVGAQQYFRAVLWVSMELLSHEKPNLTPHGQALALHQLPLPKFFYDLAWQGLFPSCRPRDMLGMVLRITQYIQGANCVHRLLFMKPCSPQQESPTEESFHFIPFGVVEPGIVELPSAKAGDTDDAVPLGFCVLLSTPPYRSAANKEALPTPPTSPRQGINAEPMRLKVDYSMAAQPTDRKRDLENKDLATTEHTLKCAVISRLCSSGEAAATSNMSMTVSKEKNKKVLFLPKKIKNQSQCLEGISHRLCRQNMLRVLIEGVVWNDGKFLQLEAQGP</sequence>
<comment type="similarity">
    <text evidence="1">Belongs to the PACS family.</text>
</comment>
<reference evidence="6" key="3">
    <citation type="submission" date="2025-09" db="UniProtKB">
        <authorList>
            <consortium name="Ensembl"/>
        </authorList>
    </citation>
    <scope>IDENTIFICATION</scope>
</reference>
<protein>
    <recommendedName>
        <fullName evidence="8">Phosphofurin acidic cluster sorting protein 2</fullName>
    </recommendedName>
</protein>
<evidence type="ECO:0000256" key="1">
    <source>
        <dbReference type="ARBA" id="ARBA00008590"/>
    </source>
</evidence>
<dbReference type="Proteomes" id="UP000001074">
    <property type="component" value="Unassembled WGS sequence"/>
</dbReference>
<keyword evidence="7" id="KW-1185">Reference proteome</keyword>
<feature type="domain" description="Phosphofurin acidic cluster sorting protein 1/2 N-terminal C2" evidence="5">
    <location>
        <begin position="21"/>
        <end position="180"/>
    </location>
</feature>
<feature type="region of interest" description="Disordered" evidence="3">
    <location>
        <begin position="646"/>
        <end position="665"/>
    </location>
</feature>
<accession>G1Q7Z6</accession>
<dbReference type="AlphaFoldDB" id="G1Q7Z6"/>
<dbReference type="eggNOG" id="KOG3709">
    <property type="taxonomic scope" value="Eukaryota"/>
</dbReference>
<evidence type="ECO:0000259" key="4">
    <source>
        <dbReference type="Pfam" id="PF10254"/>
    </source>
</evidence>
<feature type="region of interest" description="Disordered" evidence="3">
    <location>
        <begin position="364"/>
        <end position="413"/>
    </location>
</feature>
<dbReference type="GO" id="GO:0072659">
    <property type="term" value="P:protein localization to plasma membrane"/>
    <property type="evidence" value="ECO:0007669"/>
    <property type="project" value="TreeGrafter"/>
</dbReference>
<dbReference type="PANTHER" id="PTHR13280:SF15">
    <property type="entry name" value="PHOSPHOFURIN ACIDIC CLUSTER SORTING PROTEIN 2"/>
    <property type="match status" value="1"/>
</dbReference>
<dbReference type="GeneTree" id="ENSGT00950000183209"/>